<dbReference type="Pfam" id="PF01497">
    <property type="entry name" value="Peripla_BP_2"/>
    <property type="match status" value="1"/>
</dbReference>
<gene>
    <name evidence="2" type="ORF">AGR13a_Lc110049</name>
</gene>
<organism evidence="2 3">
    <name type="scientific">Agrobacterium genomosp. 13 str. CFBP 6927</name>
    <dbReference type="NCBI Taxonomy" id="1183428"/>
    <lineage>
        <taxon>Bacteria</taxon>
        <taxon>Pseudomonadati</taxon>
        <taxon>Pseudomonadota</taxon>
        <taxon>Alphaproteobacteria</taxon>
        <taxon>Hyphomicrobiales</taxon>
        <taxon>Rhizobiaceae</taxon>
        <taxon>Rhizobium/Agrobacterium group</taxon>
        <taxon>Agrobacterium</taxon>
        <taxon>Agrobacterium tumefaciens complex</taxon>
    </lineage>
</organism>
<proteinExistence type="predicted"/>
<evidence type="ECO:0000313" key="2">
    <source>
        <dbReference type="EMBL" id="CUX48569.1"/>
    </source>
</evidence>
<protein>
    <submittedName>
        <fullName evidence="2">ABC-type Fe3+-hydroxamate transport system, periplasmic component</fullName>
    </submittedName>
</protein>
<reference evidence="2 3" key="1">
    <citation type="submission" date="2016-01" db="EMBL/GenBank/DDBJ databases">
        <authorList>
            <person name="Regsiter A."/>
            <person name="william w."/>
        </authorList>
    </citation>
    <scope>NUCLEOTIDE SEQUENCE [LARGE SCALE GENOMIC DNA]</scope>
    <source>
        <strain evidence="2 3">CFBP 6927</strain>
    </source>
</reference>
<evidence type="ECO:0000259" key="1">
    <source>
        <dbReference type="PROSITE" id="PS50983"/>
    </source>
</evidence>
<dbReference type="Gene3D" id="3.40.50.1980">
    <property type="entry name" value="Nitrogenase molybdenum iron protein domain"/>
    <property type="match status" value="2"/>
</dbReference>
<keyword evidence="3" id="KW-1185">Reference proteome</keyword>
<dbReference type="Proteomes" id="UP000191812">
    <property type="component" value="Unassembled WGS sequence"/>
</dbReference>
<accession>A0ABP2BLA3</accession>
<dbReference type="PANTHER" id="PTHR30535">
    <property type="entry name" value="VITAMIN B12-BINDING PROTEIN"/>
    <property type="match status" value="1"/>
</dbReference>
<name>A0ABP2BLA3_9HYPH</name>
<dbReference type="EMBL" id="FBWH01000037">
    <property type="protein sequence ID" value="CUX48569.1"/>
    <property type="molecule type" value="Genomic_DNA"/>
</dbReference>
<dbReference type="PROSITE" id="PS50983">
    <property type="entry name" value="FE_B12_PBP"/>
    <property type="match status" value="1"/>
</dbReference>
<dbReference type="SUPFAM" id="SSF53807">
    <property type="entry name" value="Helical backbone' metal receptor"/>
    <property type="match status" value="1"/>
</dbReference>
<dbReference type="PANTHER" id="PTHR30535:SF34">
    <property type="entry name" value="MOLYBDATE-BINDING PROTEIN MOLA"/>
    <property type="match status" value="1"/>
</dbReference>
<dbReference type="InterPro" id="IPR002491">
    <property type="entry name" value="ABC_transptr_periplasmic_BD"/>
</dbReference>
<feature type="domain" description="Fe/B12 periplasmic-binding" evidence="1">
    <location>
        <begin position="64"/>
        <end position="360"/>
    </location>
</feature>
<evidence type="ECO:0000313" key="3">
    <source>
        <dbReference type="Proteomes" id="UP000191812"/>
    </source>
</evidence>
<dbReference type="InterPro" id="IPR050902">
    <property type="entry name" value="ABC_Transporter_SBP"/>
</dbReference>
<sequence length="390" mass="41327">MAARCSPASDTNGDVAVIITRRGFCISVAAAGILSGIQPAGAEQPVTVRDMAGREVHLPAMPKRIVLLEAHDLLTMSLLHGDPASLVVGWAAVDRLDSGELQTILLNGHSVSTVGTLSPDTLSLEGLIALSPDLIVTTAFMTPQGDENSLLQRLKEIGIPVVFSDASSNAADEARASGPVDAMKASLRMWGTLLGASNKAEAYITFVERELAGVATCVSGAKPVTTYLEVQSTLDDCCWAAGRKNWGELLALAGGQPLPGVVAPWFEKLSLEYLLATPHEVYIASGGGWASGGRPPIGPGIDPEQGRQGLQHLIEGRPSFEHLPSVRSKRVYGIWTGLITNLPLNVLFIAQAARWLHPDRCADIDPTAILDTINRDFAAFPIRGPLWAAI</sequence>
<comment type="caution">
    <text evidence="2">The sequence shown here is derived from an EMBL/GenBank/DDBJ whole genome shotgun (WGS) entry which is preliminary data.</text>
</comment>